<dbReference type="Proteomes" id="UP000546986">
    <property type="component" value="Unassembled WGS sequence"/>
</dbReference>
<dbReference type="InterPro" id="IPR039665">
    <property type="entry name" value="PH_APBB1IP"/>
</dbReference>
<dbReference type="SUPFAM" id="SSF50729">
    <property type="entry name" value="PH domain-like"/>
    <property type="match status" value="1"/>
</dbReference>
<dbReference type="Pfam" id="PF00169">
    <property type="entry name" value="PH"/>
    <property type="match status" value="1"/>
</dbReference>
<evidence type="ECO:0000256" key="1">
    <source>
        <dbReference type="SAM" id="MobiDB-lite"/>
    </source>
</evidence>
<feature type="domain" description="PH" evidence="2">
    <location>
        <begin position="236"/>
        <end position="344"/>
    </location>
</feature>
<dbReference type="InterPro" id="IPR039664">
    <property type="entry name" value="GRB/APBB1IP"/>
</dbReference>
<reference evidence="4 5" key="1">
    <citation type="submission" date="2019-09" db="EMBL/GenBank/DDBJ databases">
        <title>Bird 10,000 Genomes (B10K) Project - Family phase.</title>
        <authorList>
            <person name="Zhang G."/>
        </authorList>
    </citation>
    <scope>NUCLEOTIDE SEQUENCE [LARGE SCALE GENOMIC DNA]</scope>
    <source>
        <strain evidence="4">B10K-DU-002-30</strain>
        <tissue evidence="4">Muscle</tissue>
    </source>
</reference>
<dbReference type="SMART" id="SM00233">
    <property type="entry name" value="PH"/>
    <property type="match status" value="1"/>
</dbReference>
<dbReference type="PROSITE" id="PS50200">
    <property type="entry name" value="RA"/>
    <property type="match status" value="1"/>
</dbReference>
<dbReference type="InterPro" id="IPR000159">
    <property type="entry name" value="RA_dom"/>
</dbReference>
<organism evidence="4 5">
    <name type="scientific">Cisticola juncidis</name>
    <dbReference type="NCBI Taxonomy" id="52622"/>
    <lineage>
        <taxon>Eukaryota</taxon>
        <taxon>Metazoa</taxon>
        <taxon>Chordata</taxon>
        <taxon>Craniata</taxon>
        <taxon>Vertebrata</taxon>
        <taxon>Euteleostomi</taxon>
        <taxon>Archelosauria</taxon>
        <taxon>Archosauria</taxon>
        <taxon>Dinosauria</taxon>
        <taxon>Saurischia</taxon>
        <taxon>Theropoda</taxon>
        <taxon>Coelurosauria</taxon>
        <taxon>Aves</taxon>
        <taxon>Neognathae</taxon>
        <taxon>Neoaves</taxon>
        <taxon>Telluraves</taxon>
        <taxon>Australaves</taxon>
        <taxon>Passeriformes</taxon>
        <taxon>Sylvioidea</taxon>
        <taxon>Cisticolidae</taxon>
        <taxon>Cisticola</taxon>
    </lineage>
</organism>
<dbReference type="InterPro" id="IPR029071">
    <property type="entry name" value="Ubiquitin-like_domsf"/>
</dbReference>
<feature type="non-terminal residue" evidence="4">
    <location>
        <position position="344"/>
    </location>
</feature>
<dbReference type="AlphaFoldDB" id="A0A7L1QI38"/>
<keyword evidence="5" id="KW-1185">Reference proteome</keyword>
<evidence type="ECO:0000259" key="3">
    <source>
        <dbReference type="PROSITE" id="PS50200"/>
    </source>
</evidence>
<dbReference type="PANTHER" id="PTHR11243:SF25">
    <property type="entry name" value="GROWTH FACTOR RECEPTOR-BOUND PROTEIN 7"/>
    <property type="match status" value="1"/>
</dbReference>
<dbReference type="PANTHER" id="PTHR11243">
    <property type="entry name" value="GROWTH FACTOR RECEPTOR-BOUND PROTEIN"/>
    <property type="match status" value="1"/>
</dbReference>
<feature type="non-terminal residue" evidence="4">
    <location>
        <position position="1"/>
    </location>
</feature>
<dbReference type="SMART" id="SM00314">
    <property type="entry name" value="RA"/>
    <property type="match status" value="1"/>
</dbReference>
<dbReference type="SUPFAM" id="SSF54236">
    <property type="entry name" value="Ubiquitin-like"/>
    <property type="match status" value="1"/>
</dbReference>
<evidence type="ECO:0000259" key="2">
    <source>
        <dbReference type="PROSITE" id="PS50003"/>
    </source>
</evidence>
<dbReference type="PROSITE" id="PS50003">
    <property type="entry name" value="PH_DOMAIN"/>
    <property type="match status" value="1"/>
</dbReference>
<sequence length="344" mass="38154">DNAMEGGAQQSSLWEPPEQDGGPGERDGGEGLPEVKRSQPLFIHGSRGWEGRPQPWGRETPTLGKGDPNPGEGITSHMSQGAGMGNPILGRERPPPKRAGGQEVVKVFGEDGACRSLEVSAGTTARQLCETLVRRTRALHDHSWALVELHQHLALERCLEDHESVGEVQSSWAPGADSRFVFRKNFAKYELFKSTASLFPEVMVSSCLEANKSMAHSELIQVWGTVPGRALGTLLCPEVQGFLQLREAGRKVWKRFHFSLRRSGLYYSTKGTSKDPRHLQYLADLTESNIYYVTQGKKLYGTPTEFGFCIKPHKVRSGAKGLKLLCSEDEQSRSCWMAAFRLFK</sequence>
<dbReference type="EMBL" id="VXBR01003651">
    <property type="protein sequence ID" value="NXO23620.1"/>
    <property type="molecule type" value="Genomic_DNA"/>
</dbReference>
<comment type="caution">
    <text evidence="4">The sequence shown here is derived from an EMBL/GenBank/DDBJ whole genome shotgun (WGS) entry which is preliminary data.</text>
</comment>
<protein>
    <submittedName>
        <fullName evidence="4">GRB7 protein</fullName>
    </submittedName>
</protein>
<dbReference type="Gene3D" id="2.30.29.30">
    <property type="entry name" value="Pleckstrin-homology domain (PH domain)/Phosphotyrosine-binding domain (PTB)"/>
    <property type="match status" value="1"/>
</dbReference>
<gene>
    <name evidence="4" type="primary">Grb7</name>
    <name evidence="4" type="ORF">CISJUN_R08199</name>
</gene>
<evidence type="ECO:0000313" key="4">
    <source>
        <dbReference type="EMBL" id="NXO23620.1"/>
    </source>
</evidence>
<feature type="domain" description="Ras-associating" evidence="3">
    <location>
        <begin position="101"/>
        <end position="187"/>
    </location>
</feature>
<dbReference type="GO" id="GO:0007165">
    <property type="term" value="P:signal transduction"/>
    <property type="evidence" value="ECO:0007669"/>
    <property type="project" value="InterPro"/>
</dbReference>
<name>A0A7L1QI38_9PASS</name>
<accession>A0A7L1QI38</accession>
<feature type="region of interest" description="Disordered" evidence="1">
    <location>
        <begin position="1"/>
        <end position="99"/>
    </location>
</feature>
<dbReference type="CDD" id="cd01259">
    <property type="entry name" value="PH_APBB1IP"/>
    <property type="match status" value="1"/>
</dbReference>
<dbReference type="Gene3D" id="3.10.20.90">
    <property type="entry name" value="Phosphatidylinositol 3-kinase Catalytic Subunit, Chain A, domain 1"/>
    <property type="match status" value="1"/>
</dbReference>
<dbReference type="InterPro" id="IPR011993">
    <property type="entry name" value="PH-like_dom_sf"/>
</dbReference>
<dbReference type="Pfam" id="PF21989">
    <property type="entry name" value="RA_2"/>
    <property type="match status" value="1"/>
</dbReference>
<dbReference type="InterPro" id="IPR001849">
    <property type="entry name" value="PH_domain"/>
</dbReference>
<feature type="compositionally biased region" description="Basic and acidic residues" evidence="1">
    <location>
        <begin position="23"/>
        <end position="37"/>
    </location>
</feature>
<evidence type="ECO:0000313" key="5">
    <source>
        <dbReference type="Proteomes" id="UP000546986"/>
    </source>
</evidence>
<proteinExistence type="predicted"/>